<sequence>MKNIGKILGAAAFIVVIGVVWLFQQGGLSKLTGGQQSASIQTQGTPSGFDASSAAAAVARAPAANTVALPGGYKPDSDTLKAITKNGLVRVSVQNPSAPFYDDENGGPAHGFNVDFAKLLFADPSFSPDGKQVQVDMHHEVDTYAGVPKQLLSNDTDGNHGVDIAMDGLTFQDNRPVQGVVYTVPYIDDFGYSLIVRSGSPIRTAADLAGKRVGILKGDPDVRAFVTSQYPNTTVVEEDDSDPAFIQKSVDSGAVDAFIYDYPFAVDSIKGSDLRFAITKLDGSNIAYKIGVRAQDQELLIYLNAAIAKVKQSPAYLDLLRKYFISNQTQTRAAGAGEHAYTVRQRDTLNLIASNQLGDGQRYREIQTRNNIPNPNLILVGQKLVIPAR</sequence>
<dbReference type="GeneID" id="99664954"/>
<dbReference type="AlphaFoldDB" id="A0A6P2LM23"/>
<name>A0A6P2LM23_9BURK</name>
<dbReference type="SUPFAM" id="SSF54106">
    <property type="entry name" value="LysM domain"/>
    <property type="match status" value="1"/>
</dbReference>
<keyword evidence="1" id="KW-0732">Signal</keyword>
<protein>
    <submittedName>
        <fullName evidence="4">Peptidoglycan-binding protein</fullName>
    </submittedName>
</protein>
<dbReference type="PROSITE" id="PS51782">
    <property type="entry name" value="LYSM"/>
    <property type="match status" value="1"/>
</dbReference>
<proteinExistence type="predicted"/>
<dbReference type="Gene3D" id="3.40.190.10">
    <property type="entry name" value="Periplasmic binding protein-like II"/>
    <property type="match status" value="2"/>
</dbReference>
<dbReference type="Pfam" id="PF00497">
    <property type="entry name" value="SBP_bac_3"/>
    <property type="match status" value="1"/>
</dbReference>
<reference evidence="4 5" key="1">
    <citation type="submission" date="2019-09" db="EMBL/GenBank/DDBJ databases">
        <authorList>
            <person name="Depoorter E."/>
        </authorList>
    </citation>
    <scope>NUCLEOTIDE SEQUENCE [LARGE SCALE GENOMIC DNA]</scope>
    <source>
        <strain evidence="4">LMG 13014</strain>
    </source>
</reference>
<dbReference type="EMBL" id="CABVQC010000021">
    <property type="protein sequence ID" value="VWB72805.1"/>
    <property type="molecule type" value="Genomic_DNA"/>
</dbReference>
<dbReference type="Proteomes" id="UP000494261">
    <property type="component" value="Unassembled WGS sequence"/>
</dbReference>
<evidence type="ECO:0000256" key="1">
    <source>
        <dbReference type="ARBA" id="ARBA00022729"/>
    </source>
</evidence>
<evidence type="ECO:0000259" key="3">
    <source>
        <dbReference type="PROSITE" id="PS51782"/>
    </source>
</evidence>
<dbReference type="InterPro" id="IPR018392">
    <property type="entry name" value="LysM"/>
</dbReference>
<feature type="transmembrane region" description="Helical" evidence="2">
    <location>
        <begin position="7"/>
        <end position="23"/>
    </location>
</feature>
<dbReference type="Gene3D" id="3.10.350.10">
    <property type="entry name" value="LysM domain"/>
    <property type="match status" value="1"/>
</dbReference>
<evidence type="ECO:0000313" key="5">
    <source>
        <dbReference type="Proteomes" id="UP000494261"/>
    </source>
</evidence>
<dbReference type="PANTHER" id="PTHR35936">
    <property type="entry name" value="MEMBRANE-BOUND LYTIC MUREIN TRANSGLYCOSYLASE F"/>
    <property type="match status" value="1"/>
</dbReference>
<evidence type="ECO:0000256" key="2">
    <source>
        <dbReference type="SAM" id="Phobius"/>
    </source>
</evidence>
<keyword evidence="2" id="KW-0472">Membrane</keyword>
<dbReference type="Pfam" id="PF01476">
    <property type="entry name" value="LysM"/>
    <property type="match status" value="1"/>
</dbReference>
<feature type="domain" description="LysM" evidence="3">
    <location>
        <begin position="339"/>
        <end position="386"/>
    </location>
</feature>
<dbReference type="RefSeq" id="WP_235996066.1">
    <property type="nucleotide sequence ID" value="NZ_CABVQC010000021.1"/>
</dbReference>
<dbReference type="SMART" id="SM00062">
    <property type="entry name" value="PBPb"/>
    <property type="match status" value="1"/>
</dbReference>
<dbReference type="InterPro" id="IPR001638">
    <property type="entry name" value="Solute-binding_3/MltF_N"/>
</dbReference>
<keyword evidence="2" id="KW-1133">Transmembrane helix</keyword>
<dbReference type="SMART" id="SM00257">
    <property type="entry name" value="LysM"/>
    <property type="match status" value="1"/>
</dbReference>
<gene>
    <name evidence="4" type="ORF">BLA13014_03314</name>
</gene>
<dbReference type="PANTHER" id="PTHR35936:SF17">
    <property type="entry name" value="ARGININE-BINDING EXTRACELLULAR PROTEIN ARTP"/>
    <property type="match status" value="1"/>
</dbReference>
<evidence type="ECO:0000313" key="4">
    <source>
        <dbReference type="EMBL" id="VWB72805.1"/>
    </source>
</evidence>
<dbReference type="InterPro" id="IPR036779">
    <property type="entry name" value="LysM_dom_sf"/>
</dbReference>
<dbReference type="CDD" id="cd00118">
    <property type="entry name" value="LysM"/>
    <property type="match status" value="1"/>
</dbReference>
<keyword evidence="2" id="KW-0812">Transmembrane</keyword>
<accession>A0A6P2LM23</accession>
<dbReference type="SUPFAM" id="SSF53850">
    <property type="entry name" value="Periplasmic binding protein-like II"/>
    <property type="match status" value="1"/>
</dbReference>
<organism evidence="4 5">
    <name type="scientific">Burkholderia aenigmatica</name>
    <dbReference type="NCBI Taxonomy" id="2015348"/>
    <lineage>
        <taxon>Bacteria</taxon>
        <taxon>Pseudomonadati</taxon>
        <taxon>Pseudomonadota</taxon>
        <taxon>Betaproteobacteria</taxon>
        <taxon>Burkholderiales</taxon>
        <taxon>Burkholderiaceae</taxon>
        <taxon>Burkholderia</taxon>
        <taxon>Burkholderia cepacia complex</taxon>
    </lineage>
</organism>